<accession>A0A1T4RGJ5</accession>
<dbReference type="STRING" id="263852.SAMN02745116_02599"/>
<comment type="function">
    <text evidence="6">Catalyzes the dehydration of the S-form of NAD(P)HX at the expense of ADP, which is converted to AMP. Together with NAD(P)HX epimerase, which catalyzes the epimerization of the S- and R-forms, the enzyme allows the repair of both epimers of NAD(P)HX, a damaged form of NAD(P)H that is a result of enzymatic or heat-dependent hydration.</text>
</comment>
<dbReference type="Proteomes" id="UP000190328">
    <property type="component" value="Unassembled WGS sequence"/>
</dbReference>
<dbReference type="RefSeq" id="WP_078808487.1">
    <property type="nucleotide sequence ID" value="NZ_FUXI01000049.1"/>
</dbReference>
<evidence type="ECO:0000313" key="9">
    <source>
        <dbReference type="Proteomes" id="UP000190328"/>
    </source>
</evidence>
<dbReference type="SUPFAM" id="SSF53613">
    <property type="entry name" value="Ribokinase-like"/>
    <property type="match status" value="1"/>
</dbReference>
<comment type="cofactor">
    <cofactor evidence="6">
        <name>Mg(2+)</name>
        <dbReference type="ChEBI" id="CHEBI:18420"/>
    </cofactor>
</comment>
<proteinExistence type="inferred from homology"/>
<dbReference type="OrthoDB" id="9806925at2"/>
<keyword evidence="8" id="KW-0808">Transferase</keyword>
<evidence type="ECO:0000256" key="2">
    <source>
        <dbReference type="ARBA" id="ARBA00022840"/>
    </source>
</evidence>
<dbReference type="GO" id="GO:0046496">
    <property type="term" value="P:nicotinamide nucleotide metabolic process"/>
    <property type="evidence" value="ECO:0007669"/>
    <property type="project" value="UniProtKB-UniRule"/>
</dbReference>
<feature type="binding site" evidence="6">
    <location>
        <position position="101"/>
    </location>
    <ligand>
        <name>(6S)-NADPHX</name>
        <dbReference type="ChEBI" id="CHEBI:64076"/>
    </ligand>
</feature>
<dbReference type="NCBIfam" id="TIGR00196">
    <property type="entry name" value="yjeF_cterm"/>
    <property type="match status" value="1"/>
</dbReference>
<evidence type="ECO:0000256" key="5">
    <source>
        <dbReference type="ARBA" id="ARBA00023239"/>
    </source>
</evidence>
<keyword evidence="1 6" id="KW-0547">Nucleotide-binding</keyword>
<evidence type="ECO:0000259" key="7">
    <source>
        <dbReference type="PROSITE" id="PS51383"/>
    </source>
</evidence>
<dbReference type="HAMAP" id="MF_01965">
    <property type="entry name" value="NADHX_dehydratase"/>
    <property type="match status" value="1"/>
</dbReference>
<feature type="binding site" evidence="6">
    <location>
        <position position="216"/>
    </location>
    <ligand>
        <name>AMP</name>
        <dbReference type="ChEBI" id="CHEBI:456215"/>
    </ligand>
</feature>
<comment type="catalytic activity">
    <reaction evidence="6">
        <text>(6S)-NADHX + ADP = AMP + phosphate + NADH + H(+)</text>
        <dbReference type="Rhea" id="RHEA:32223"/>
        <dbReference type="ChEBI" id="CHEBI:15378"/>
        <dbReference type="ChEBI" id="CHEBI:43474"/>
        <dbReference type="ChEBI" id="CHEBI:57945"/>
        <dbReference type="ChEBI" id="CHEBI:64074"/>
        <dbReference type="ChEBI" id="CHEBI:456215"/>
        <dbReference type="ChEBI" id="CHEBI:456216"/>
        <dbReference type="EC" id="4.2.1.136"/>
    </reaction>
</comment>
<keyword evidence="8" id="KW-0418">Kinase</keyword>
<feature type="binding site" evidence="6">
    <location>
        <position position="153"/>
    </location>
    <ligand>
        <name>(6S)-NADPHX</name>
        <dbReference type="ChEBI" id="CHEBI:64076"/>
    </ligand>
</feature>
<comment type="similarity">
    <text evidence="6">Belongs to the NnrD/CARKD family.</text>
</comment>
<evidence type="ECO:0000256" key="6">
    <source>
        <dbReference type="HAMAP-Rule" id="MF_01965"/>
    </source>
</evidence>
<feature type="binding site" evidence="6">
    <location>
        <position position="40"/>
    </location>
    <ligand>
        <name>(6S)-NADPHX</name>
        <dbReference type="ChEBI" id="CHEBI:64076"/>
    </ligand>
</feature>
<gene>
    <name evidence="6" type="primary">nnrD</name>
    <name evidence="8" type="ORF">SAMN02745116_02599</name>
</gene>
<dbReference type="Gene3D" id="3.40.1190.20">
    <property type="match status" value="1"/>
</dbReference>
<dbReference type="PROSITE" id="PS51383">
    <property type="entry name" value="YJEF_C_3"/>
    <property type="match status" value="1"/>
</dbReference>
<dbReference type="Pfam" id="PF01256">
    <property type="entry name" value="Carb_kinase"/>
    <property type="match status" value="1"/>
</dbReference>
<dbReference type="GO" id="GO:0052855">
    <property type="term" value="F:ADP-dependent NAD(P)H-hydrate dehydratase activity"/>
    <property type="evidence" value="ECO:0007669"/>
    <property type="project" value="UniProtKB-UniRule"/>
</dbReference>
<dbReference type="GO" id="GO:0052856">
    <property type="term" value="F:NAD(P)HX epimerase activity"/>
    <property type="evidence" value="ECO:0007669"/>
    <property type="project" value="TreeGrafter"/>
</dbReference>
<dbReference type="InterPro" id="IPR017953">
    <property type="entry name" value="Carbohydrate_kinase_pred_CS"/>
</dbReference>
<evidence type="ECO:0000256" key="4">
    <source>
        <dbReference type="ARBA" id="ARBA00023027"/>
    </source>
</evidence>
<dbReference type="EMBL" id="FUXI01000049">
    <property type="protein sequence ID" value="SKA15122.1"/>
    <property type="molecule type" value="Genomic_DNA"/>
</dbReference>
<keyword evidence="3 6" id="KW-0521">NADP</keyword>
<dbReference type="GO" id="GO:0110051">
    <property type="term" value="P:metabolite repair"/>
    <property type="evidence" value="ECO:0007669"/>
    <property type="project" value="TreeGrafter"/>
</dbReference>
<dbReference type="PANTHER" id="PTHR12592:SF0">
    <property type="entry name" value="ATP-DEPENDENT (S)-NAD(P)H-HYDRATE DEHYDRATASE"/>
    <property type="match status" value="1"/>
</dbReference>
<keyword evidence="4 6" id="KW-0520">NAD</keyword>
<reference evidence="8 9" key="1">
    <citation type="submission" date="2017-02" db="EMBL/GenBank/DDBJ databases">
        <authorList>
            <person name="Peterson S.W."/>
        </authorList>
    </citation>
    <scope>NUCLEOTIDE SEQUENCE [LARGE SCALE GENOMIC DNA]</scope>
    <source>
        <strain evidence="8 9">ATCC BAA-1030</strain>
    </source>
</reference>
<dbReference type="InterPro" id="IPR029056">
    <property type="entry name" value="Ribokinase-like"/>
</dbReference>
<comment type="subunit">
    <text evidence="6">Homotetramer.</text>
</comment>
<organism evidence="8 9">
    <name type="scientific">Pilibacter termitis</name>
    <dbReference type="NCBI Taxonomy" id="263852"/>
    <lineage>
        <taxon>Bacteria</taxon>
        <taxon>Bacillati</taxon>
        <taxon>Bacillota</taxon>
        <taxon>Bacilli</taxon>
        <taxon>Lactobacillales</taxon>
        <taxon>Enterococcaceae</taxon>
        <taxon>Pilibacter</taxon>
    </lineage>
</organism>
<keyword evidence="2 6" id="KW-0067">ATP-binding</keyword>
<dbReference type="EC" id="4.2.1.136" evidence="6"/>
<feature type="binding site" evidence="6">
    <location>
        <position position="217"/>
    </location>
    <ligand>
        <name>(6S)-NADPHX</name>
        <dbReference type="ChEBI" id="CHEBI:64076"/>
    </ligand>
</feature>
<feature type="binding site" evidence="6">
    <location>
        <begin position="187"/>
        <end position="191"/>
    </location>
    <ligand>
        <name>AMP</name>
        <dbReference type="ChEBI" id="CHEBI:456215"/>
    </ligand>
</feature>
<feature type="domain" description="YjeF C-terminal" evidence="7">
    <location>
        <begin position="5"/>
        <end position="275"/>
    </location>
</feature>
<name>A0A1T4RGJ5_9ENTE</name>
<keyword evidence="5 6" id="KW-0456">Lyase</keyword>
<evidence type="ECO:0000256" key="1">
    <source>
        <dbReference type="ARBA" id="ARBA00022741"/>
    </source>
</evidence>
<dbReference type="AlphaFoldDB" id="A0A1T4RGJ5"/>
<evidence type="ECO:0000256" key="3">
    <source>
        <dbReference type="ARBA" id="ARBA00022857"/>
    </source>
</evidence>
<protein>
    <recommendedName>
        <fullName evidence="6">ADP-dependent (S)-NAD(P)H-hydrate dehydratase</fullName>
        <ecNumber evidence="6">4.2.1.136</ecNumber>
    </recommendedName>
    <alternativeName>
        <fullName evidence="6">ADP-dependent NAD(P)HX dehydratase</fullName>
    </alternativeName>
</protein>
<dbReference type="CDD" id="cd01171">
    <property type="entry name" value="YXKO-related"/>
    <property type="match status" value="1"/>
</dbReference>
<dbReference type="GO" id="GO:0005524">
    <property type="term" value="F:ATP binding"/>
    <property type="evidence" value="ECO:0007669"/>
    <property type="project" value="UniProtKB-KW"/>
</dbReference>
<evidence type="ECO:0000313" key="8">
    <source>
        <dbReference type="EMBL" id="SKA15122.1"/>
    </source>
</evidence>
<keyword evidence="9" id="KW-1185">Reference proteome</keyword>
<dbReference type="PROSITE" id="PS01050">
    <property type="entry name" value="YJEF_C_2"/>
    <property type="match status" value="1"/>
</dbReference>
<dbReference type="PANTHER" id="PTHR12592">
    <property type="entry name" value="ATP-DEPENDENT (S)-NAD(P)H-HYDRATE DEHYDRATASE FAMILY MEMBER"/>
    <property type="match status" value="1"/>
</dbReference>
<comment type="catalytic activity">
    <reaction evidence="6">
        <text>(6S)-NADPHX + ADP = AMP + phosphate + NADPH + H(+)</text>
        <dbReference type="Rhea" id="RHEA:32235"/>
        <dbReference type="ChEBI" id="CHEBI:15378"/>
        <dbReference type="ChEBI" id="CHEBI:43474"/>
        <dbReference type="ChEBI" id="CHEBI:57783"/>
        <dbReference type="ChEBI" id="CHEBI:64076"/>
        <dbReference type="ChEBI" id="CHEBI:456215"/>
        <dbReference type="ChEBI" id="CHEBI:456216"/>
        <dbReference type="EC" id="4.2.1.136"/>
    </reaction>
</comment>
<sequence length="277" mass="30591">MELLTEEILKKVILPREKATHKGNFGRVLIIAGDEQYGGASILAAGSAVYAGAGLVSVATSKHNHAPLHARYPEAMVIDWENHTLLEKVTKQVDVILIGCGLGVETIGFSLLKNLFATITERQLLILDGSAFSLLAENTLNIPFPKQTILTPHQMEWQVFSGIEIAQQTDLNNQTQVDKNEFTVILKSEETRIYFPREESYKLTIGTPAQAIGGSGDTLAGILAAFLAQFRGKRREVIGSAVFLHSFIARKIAKKERIALPTKIIDRLPEVMRNFEQ</sequence>
<dbReference type="GO" id="GO:0016301">
    <property type="term" value="F:kinase activity"/>
    <property type="evidence" value="ECO:0007669"/>
    <property type="project" value="UniProtKB-KW"/>
</dbReference>
<dbReference type="InterPro" id="IPR000631">
    <property type="entry name" value="CARKD"/>
</dbReference>